<dbReference type="PROSITE" id="PS00557">
    <property type="entry name" value="FMN_HYDROXY_ACID_DH_1"/>
    <property type="match status" value="1"/>
</dbReference>
<feature type="binding site" evidence="8">
    <location>
        <position position="256"/>
    </location>
    <ligand>
        <name>FMN</name>
        <dbReference type="ChEBI" id="CHEBI:58210"/>
    </ligand>
</feature>
<dbReference type="GO" id="GO:0005782">
    <property type="term" value="C:peroxisomal matrix"/>
    <property type="evidence" value="ECO:0007669"/>
    <property type="project" value="TreeGrafter"/>
</dbReference>
<dbReference type="InterPro" id="IPR000262">
    <property type="entry name" value="FMN-dep_DH"/>
</dbReference>
<feature type="domain" description="FMN hydroxy acid dehydrogenase" evidence="9">
    <location>
        <begin position="1"/>
        <end position="363"/>
    </location>
</feature>
<comment type="catalytic activity">
    <reaction evidence="5">
        <text>a (2S)-2-hydroxycarboxylate + O2 = a 2-oxocarboxylate + H2O2</text>
        <dbReference type="Rhea" id="RHEA:16789"/>
        <dbReference type="ChEBI" id="CHEBI:15379"/>
        <dbReference type="ChEBI" id="CHEBI:16240"/>
        <dbReference type="ChEBI" id="CHEBI:35179"/>
        <dbReference type="ChEBI" id="CHEBI:58123"/>
        <dbReference type="EC" id="1.1.3.15"/>
    </reaction>
    <physiologicalReaction direction="left-to-right" evidence="5">
        <dbReference type="Rhea" id="RHEA:16790"/>
    </physiologicalReaction>
</comment>
<dbReference type="InterPro" id="IPR013785">
    <property type="entry name" value="Aldolase_TIM"/>
</dbReference>
<name>A0A6J2YYN7_SITOR</name>
<evidence type="ECO:0000259" key="9">
    <source>
        <dbReference type="PROSITE" id="PS51349"/>
    </source>
</evidence>
<dbReference type="GO" id="GO:0010181">
    <property type="term" value="F:FMN binding"/>
    <property type="evidence" value="ECO:0007669"/>
    <property type="project" value="InterPro"/>
</dbReference>
<comment type="cofactor">
    <cofactor evidence="1">
        <name>FMN</name>
        <dbReference type="ChEBI" id="CHEBI:58210"/>
    </cofactor>
</comment>
<feature type="binding site" evidence="8">
    <location>
        <begin position="312"/>
        <end position="313"/>
    </location>
    <ligand>
        <name>FMN</name>
        <dbReference type="ChEBI" id="CHEBI:58210"/>
    </ligand>
</feature>
<keyword evidence="10" id="KW-1185">Reference proteome</keyword>
<evidence type="ECO:0000256" key="6">
    <source>
        <dbReference type="ARBA" id="ARBA00029327"/>
    </source>
</evidence>
<dbReference type="PANTHER" id="PTHR10578">
    <property type="entry name" value="S -2-HYDROXY-ACID OXIDASE-RELATED"/>
    <property type="match status" value="1"/>
</dbReference>
<dbReference type="PROSITE" id="PS51349">
    <property type="entry name" value="FMN_HYDROXY_ACID_DH_2"/>
    <property type="match status" value="1"/>
</dbReference>
<dbReference type="SUPFAM" id="SSF51395">
    <property type="entry name" value="FMN-linked oxidoreductases"/>
    <property type="match status" value="1"/>
</dbReference>
<keyword evidence="3" id="KW-0560">Oxidoreductase</keyword>
<evidence type="ECO:0000256" key="8">
    <source>
        <dbReference type="PIRSR" id="PIRSR000138-2"/>
    </source>
</evidence>
<dbReference type="PIRSF" id="PIRSF000138">
    <property type="entry name" value="Al-hdrx_acd_dh"/>
    <property type="match status" value="1"/>
</dbReference>
<dbReference type="GO" id="GO:0003973">
    <property type="term" value="F:(S)-2-hydroxy-acid oxidase activity"/>
    <property type="evidence" value="ECO:0007669"/>
    <property type="project" value="UniProtKB-EC"/>
</dbReference>
<dbReference type="OrthoDB" id="25826at2759"/>
<proteinExistence type="inferred from homology"/>
<dbReference type="Gene3D" id="3.20.20.70">
    <property type="entry name" value="Aldolase class I"/>
    <property type="match status" value="1"/>
</dbReference>
<evidence type="ECO:0000313" key="11">
    <source>
        <dbReference type="RefSeq" id="XP_030767950.1"/>
    </source>
</evidence>
<dbReference type="CDD" id="cd02809">
    <property type="entry name" value="alpha_hydroxyacid_oxid_FMN"/>
    <property type="match status" value="1"/>
</dbReference>
<protein>
    <recommendedName>
        <fullName evidence="2">(S)-2-hydroxy-acid oxidase</fullName>
        <ecNumber evidence="2">1.1.3.15</ecNumber>
    </recommendedName>
</protein>
<evidence type="ECO:0000256" key="2">
    <source>
        <dbReference type="ARBA" id="ARBA00013087"/>
    </source>
</evidence>
<dbReference type="KEGG" id="soy:115891590"/>
<feature type="binding site" evidence="8">
    <location>
        <position position="258"/>
    </location>
    <ligand>
        <name>FMN</name>
        <dbReference type="ChEBI" id="CHEBI:58210"/>
    </ligand>
</feature>
<dbReference type="RefSeq" id="XP_030767950.1">
    <property type="nucleotide sequence ID" value="XM_030912090.1"/>
</dbReference>
<feature type="binding site" evidence="8">
    <location>
        <position position="129"/>
    </location>
    <ligand>
        <name>FMN</name>
        <dbReference type="ChEBI" id="CHEBI:58210"/>
    </ligand>
</feature>
<evidence type="ECO:0000313" key="10">
    <source>
        <dbReference type="Proteomes" id="UP000504635"/>
    </source>
</evidence>
<evidence type="ECO:0000256" key="3">
    <source>
        <dbReference type="ARBA" id="ARBA00023002"/>
    </source>
</evidence>
<keyword evidence="8" id="KW-0285">Flavoprotein</keyword>
<feature type="binding site" evidence="8">
    <location>
        <position position="131"/>
    </location>
    <ligand>
        <name>glyoxylate</name>
        <dbReference type="ChEBI" id="CHEBI:36655"/>
    </ligand>
</feature>
<dbReference type="InterPro" id="IPR012133">
    <property type="entry name" value="Alpha-hydoxy_acid_DH_FMN"/>
</dbReference>
<dbReference type="GeneID" id="115891590"/>
<feature type="binding site" evidence="8">
    <location>
        <position position="166"/>
    </location>
    <ligand>
        <name>glyoxylate</name>
        <dbReference type="ChEBI" id="CHEBI:36655"/>
    </ligand>
</feature>
<dbReference type="AlphaFoldDB" id="A0A6J2YYN7"/>
<accession>A0A6J2YYN7</accession>
<feature type="binding site" evidence="8">
    <location>
        <position position="234"/>
    </location>
    <ligand>
        <name>FMN</name>
        <dbReference type="ChEBI" id="CHEBI:58210"/>
    </ligand>
</feature>
<dbReference type="EC" id="1.1.3.15" evidence="2"/>
<evidence type="ECO:0000256" key="7">
    <source>
        <dbReference type="PIRSR" id="PIRSR000138-1"/>
    </source>
</evidence>
<dbReference type="FunCoup" id="A0A6J2YYN7">
    <property type="interactions" value="328"/>
</dbReference>
<dbReference type="Pfam" id="PF01070">
    <property type="entry name" value="FMN_dh"/>
    <property type="match status" value="1"/>
</dbReference>
<dbReference type="InterPro" id="IPR008259">
    <property type="entry name" value="FMN_hydac_DH_AS"/>
</dbReference>
<feature type="binding site" evidence="8">
    <location>
        <position position="25"/>
    </location>
    <ligand>
        <name>glyoxylate</name>
        <dbReference type="ChEBI" id="CHEBI:36655"/>
    </ligand>
</feature>
<dbReference type="PANTHER" id="PTHR10578:SF149">
    <property type="entry name" value="2-HYDROXYACID OXIDASE 2"/>
    <property type="match status" value="1"/>
</dbReference>
<comment type="similarity">
    <text evidence="4">Belongs to the FMN-dependent alpha-hydroxy acid dehydrogenase family.</text>
</comment>
<dbReference type="FunFam" id="3.20.20.70:FF:000056">
    <property type="entry name" value="hydroxyacid oxidase 2"/>
    <property type="match status" value="1"/>
</dbReference>
<organism evidence="10 11">
    <name type="scientific">Sitophilus oryzae</name>
    <name type="common">Rice weevil</name>
    <name type="synonym">Curculio oryzae</name>
    <dbReference type="NCBI Taxonomy" id="7048"/>
    <lineage>
        <taxon>Eukaryota</taxon>
        <taxon>Metazoa</taxon>
        <taxon>Ecdysozoa</taxon>
        <taxon>Arthropoda</taxon>
        <taxon>Hexapoda</taxon>
        <taxon>Insecta</taxon>
        <taxon>Pterygota</taxon>
        <taxon>Neoptera</taxon>
        <taxon>Endopterygota</taxon>
        <taxon>Coleoptera</taxon>
        <taxon>Polyphaga</taxon>
        <taxon>Cucujiformia</taxon>
        <taxon>Curculionidae</taxon>
        <taxon>Dryophthorinae</taxon>
        <taxon>Sitophilus</taxon>
    </lineage>
</organism>
<feature type="active site" description="Proton acceptor" evidence="7">
    <location>
        <position position="258"/>
    </location>
</feature>
<comment type="catalytic activity">
    <reaction evidence="6">
        <text>2-hydroxyoctanoate + O2 = 2-oxooctanoate + H2O2</text>
        <dbReference type="Rhea" id="RHEA:67940"/>
        <dbReference type="ChEBI" id="CHEBI:15379"/>
        <dbReference type="ChEBI" id="CHEBI:16240"/>
        <dbReference type="ChEBI" id="CHEBI:133514"/>
        <dbReference type="ChEBI" id="CHEBI:176689"/>
    </reaction>
    <physiologicalReaction direction="left-to-right" evidence="6">
        <dbReference type="Rhea" id="RHEA:67941"/>
    </physiologicalReaction>
</comment>
<dbReference type="InterPro" id="IPR037396">
    <property type="entry name" value="FMN_HAD"/>
</dbReference>
<feature type="binding site" evidence="8">
    <location>
        <position position="157"/>
    </location>
    <ligand>
        <name>FMN</name>
        <dbReference type="ChEBI" id="CHEBI:58210"/>
    </ligand>
</feature>
<evidence type="ECO:0000256" key="4">
    <source>
        <dbReference type="ARBA" id="ARBA00024042"/>
    </source>
</evidence>
<evidence type="ECO:0000256" key="5">
    <source>
        <dbReference type="ARBA" id="ARBA00029325"/>
    </source>
</evidence>
<feature type="binding site" evidence="8">
    <location>
        <position position="107"/>
    </location>
    <ligand>
        <name>FMN</name>
        <dbReference type="ChEBI" id="CHEBI:58210"/>
    </ligand>
</feature>
<dbReference type="InParanoid" id="A0A6J2YYN7"/>
<sequence length="367" mass="40240">MRELVCVKDFEDYAYKVLPRNALDYYRSGAGREETLKENRRAFSRYKLRPRCLRDVSKRDLSTTVMGQKVSIPVGISPTAMQRMAHPEGECANVRAAQAMGTVFILSTIATSSVEEVAEAAPQCTKWFQLYIYKDRELTKSLVRRVEKAGFKALALTVDTPIFGLRLADMRNKFQLPSHLKLANFIGSKASVTNEKGKLTGSAINDLGSLFDATLDWRDIAWLKSITKLPIVLKGILTAEDAIIAADVGIAGILVSNHGARQVDGTSSTIEALDEISKAVGDRVEIYLDGGVTDGTDIFKALALGAKMVFVGRPALWGLAYGGEEGVKKVLGILKTEFDYTLALTGCASIGDIKRNMVVHESYYSRL</sequence>
<gene>
    <name evidence="11" type="primary">LOC115891590</name>
</gene>
<evidence type="ECO:0000256" key="1">
    <source>
        <dbReference type="ARBA" id="ARBA00001917"/>
    </source>
</evidence>
<dbReference type="Proteomes" id="UP000504635">
    <property type="component" value="Unplaced"/>
</dbReference>
<keyword evidence="8" id="KW-0288">FMN</keyword>
<feature type="binding site" evidence="8">
    <location>
        <begin position="78"/>
        <end position="80"/>
    </location>
    <ligand>
        <name>FMN</name>
        <dbReference type="ChEBI" id="CHEBI:58210"/>
    </ligand>
</feature>
<reference evidence="11" key="1">
    <citation type="submission" date="2025-08" db="UniProtKB">
        <authorList>
            <consortium name="RefSeq"/>
        </authorList>
    </citation>
    <scope>IDENTIFICATION</scope>
    <source>
        <tissue evidence="11">Gonads</tissue>
    </source>
</reference>
<feature type="binding site" evidence="8">
    <location>
        <position position="261"/>
    </location>
    <ligand>
        <name>glyoxylate</name>
        <dbReference type="ChEBI" id="CHEBI:36655"/>
    </ligand>
</feature>
<dbReference type="GO" id="GO:0001561">
    <property type="term" value="P:fatty acid alpha-oxidation"/>
    <property type="evidence" value="ECO:0007669"/>
    <property type="project" value="TreeGrafter"/>
</dbReference>